<comment type="caution">
    <text evidence="1">The sequence shown here is derived from an EMBL/GenBank/DDBJ whole genome shotgun (WGS) entry which is preliminary data.</text>
</comment>
<proteinExistence type="predicted"/>
<dbReference type="AlphaFoldDB" id="A0A1R3KKZ1"/>
<dbReference type="Proteomes" id="UP000187203">
    <property type="component" value="Unassembled WGS sequence"/>
</dbReference>
<protein>
    <submittedName>
        <fullName evidence="1">Uncharacterized protein</fullName>
    </submittedName>
</protein>
<sequence>MPTLLNNFKNVAIRYDYPAAQGLDLDEDIQEEDENLEEAQLDLDDDIHEADDENHDHFDDIDFDVDFEEFVVLLENILEVEGAPEEEDEGNGVVID</sequence>
<dbReference type="EMBL" id="AWUE01013073">
    <property type="protein sequence ID" value="OMP07745.1"/>
    <property type="molecule type" value="Genomic_DNA"/>
</dbReference>
<evidence type="ECO:0000313" key="2">
    <source>
        <dbReference type="Proteomes" id="UP000187203"/>
    </source>
</evidence>
<gene>
    <name evidence="1" type="ORF">COLO4_07084</name>
</gene>
<evidence type="ECO:0000313" key="1">
    <source>
        <dbReference type="EMBL" id="OMP07745.1"/>
    </source>
</evidence>
<organism evidence="1 2">
    <name type="scientific">Corchorus olitorius</name>
    <dbReference type="NCBI Taxonomy" id="93759"/>
    <lineage>
        <taxon>Eukaryota</taxon>
        <taxon>Viridiplantae</taxon>
        <taxon>Streptophyta</taxon>
        <taxon>Embryophyta</taxon>
        <taxon>Tracheophyta</taxon>
        <taxon>Spermatophyta</taxon>
        <taxon>Magnoliopsida</taxon>
        <taxon>eudicotyledons</taxon>
        <taxon>Gunneridae</taxon>
        <taxon>Pentapetalae</taxon>
        <taxon>rosids</taxon>
        <taxon>malvids</taxon>
        <taxon>Malvales</taxon>
        <taxon>Malvaceae</taxon>
        <taxon>Grewioideae</taxon>
        <taxon>Apeibeae</taxon>
        <taxon>Corchorus</taxon>
    </lineage>
</organism>
<keyword evidence="2" id="KW-1185">Reference proteome</keyword>
<name>A0A1R3KKZ1_9ROSI</name>
<reference evidence="2" key="1">
    <citation type="submission" date="2013-09" db="EMBL/GenBank/DDBJ databases">
        <title>Corchorus olitorius genome sequencing.</title>
        <authorList>
            <person name="Alam M."/>
            <person name="Haque M.S."/>
            <person name="Islam M.S."/>
            <person name="Emdad E.M."/>
            <person name="Islam M.M."/>
            <person name="Ahmed B."/>
            <person name="Halim A."/>
            <person name="Hossen Q.M.M."/>
            <person name="Hossain M.Z."/>
            <person name="Ahmed R."/>
            <person name="Khan M.M."/>
            <person name="Islam R."/>
            <person name="Rashid M.M."/>
            <person name="Khan S.A."/>
            <person name="Rahman M.S."/>
            <person name="Alam M."/>
            <person name="Yahiya A.S."/>
            <person name="Khan M.S."/>
            <person name="Azam M.S."/>
            <person name="Haque T."/>
            <person name="Lashkar M.Z.H."/>
            <person name="Akhand A.I."/>
            <person name="Morshed G."/>
            <person name="Roy S."/>
            <person name="Uddin K.S."/>
            <person name="Rabeya T."/>
            <person name="Hossain A.S."/>
            <person name="Chowdhury A."/>
            <person name="Snigdha A.R."/>
            <person name="Mortoza M.S."/>
            <person name="Matin S.A."/>
            <person name="Hoque S.M.E."/>
            <person name="Islam M.K."/>
            <person name="Roy D.K."/>
            <person name="Haider R."/>
            <person name="Moosa M.M."/>
            <person name="Elias S.M."/>
            <person name="Hasan A.M."/>
            <person name="Jahan S."/>
            <person name="Shafiuddin M."/>
            <person name="Mahmood N."/>
            <person name="Shommy N.S."/>
        </authorList>
    </citation>
    <scope>NUCLEOTIDE SEQUENCE [LARGE SCALE GENOMIC DNA]</scope>
    <source>
        <strain evidence="2">cv. O-4</strain>
    </source>
</reference>
<accession>A0A1R3KKZ1</accession>